<sequence>MAYKSTERRTLVSNVGFPTHGPTLREVGEQATIDAIVGASPSPLNGDDAAVLESHTPNSRAVVTTDMLVEGQHFRFSTTTPALLGRKAIVQNFADIEAMGARPVAALLALSAPPDTPLAVVSELARGIHLELERYSSELVGGDITSGNQLTIAITAIGSLGGSLPPLRLSQARPGQRVIAHGKIGYSAAGFALLESGREIPERLADIVHAHRCPQLTPGRGVVARAAGATAMTDNSDGLLHDLGVIARASNVGINISRAAVAPSDQLREAGEFLGVDPWDWVLNGGEDHTLLGTIDGDAPVGYRSIGTVTRKVGVEIDGVAHTARHEWEPFS</sequence>
<proteinExistence type="inferred from homology"/>
<feature type="binding site" evidence="1">
    <location>
        <position position="287"/>
    </location>
    <ligand>
        <name>substrate</name>
    </ligand>
</feature>
<dbReference type="EMBL" id="JAEUWV010000010">
    <property type="protein sequence ID" value="MCO6394833.1"/>
    <property type="molecule type" value="Genomic_DNA"/>
</dbReference>
<feature type="binding site" evidence="1">
    <location>
        <position position="234"/>
    </location>
    <ligand>
        <name>Mg(2+)</name>
        <dbReference type="ChEBI" id="CHEBI:18420"/>
        <label>3</label>
    </ligand>
</feature>
<feature type="binding site" evidence="1">
    <location>
        <begin position="142"/>
        <end position="143"/>
    </location>
    <ligand>
        <name>ATP</name>
        <dbReference type="ChEBI" id="CHEBI:30616"/>
    </ligand>
</feature>
<dbReference type="CDD" id="cd02194">
    <property type="entry name" value="ThiL"/>
    <property type="match status" value="1"/>
</dbReference>
<dbReference type="GO" id="GO:0009229">
    <property type="term" value="P:thiamine diphosphate biosynthetic process"/>
    <property type="evidence" value="ECO:0007669"/>
    <property type="project" value="UniProtKB-UniRule"/>
</dbReference>
<comment type="caution">
    <text evidence="1">Lacks conserved residue(s) required for the propagation of feature annotation.</text>
</comment>
<feature type="binding site" evidence="1">
    <location>
        <position position="236"/>
    </location>
    <ligand>
        <name>ATP</name>
        <dbReference type="ChEBI" id="CHEBI:30616"/>
    </ligand>
</feature>
<feature type="binding site" evidence="1">
    <location>
        <position position="48"/>
    </location>
    <ligand>
        <name>Mg(2+)</name>
        <dbReference type="ChEBI" id="CHEBI:18420"/>
        <label>4</label>
    </ligand>
</feature>
<dbReference type="NCBIfam" id="TIGR01379">
    <property type="entry name" value="thiL"/>
    <property type="match status" value="1"/>
</dbReference>
<dbReference type="Proteomes" id="UP001205920">
    <property type="component" value="Unassembled WGS sequence"/>
</dbReference>
<dbReference type="GO" id="GO:0005524">
    <property type="term" value="F:ATP binding"/>
    <property type="evidence" value="ECO:0007669"/>
    <property type="project" value="UniProtKB-UniRule"/>
</dbReference>
<comment type="function">
    <text evidence="1">Catalyzes the ATP-dependent phosphorylation of thiamine-monophosphate (TMP) to form thiamine-pyrophosphate (TPP), the active form of vitamin B1.</text>
</comment>
<keyword evidence="1" id="KW-0460">Magnesium</keyword>
<keyword evidence="1" id="KW-0479">Metal-binding</keyword>
<dbReference type="InterPro" id="IPR016188">
    <property type="entry name" value="PurM-like_N"/>
</dbReference>
<feature type="binding site" evidence="1">
    <location>
        <position position="65"/>
    </location>
    <ligand>
        <name>Mg(2+)</name>
        <dbReference type="ChEBI" id="CHEBI:18420"/>
        <label>1</label>
    </ligand>
</feature>
<dbReference type="HAMAP" id="MF_02128">
    <property type="entry name" value="TMP_kinase"/>
    <property type="match status" value="1"/>
</dbReference>
<keyword evidence="1 3" id="KW-0808">Transferase</keyword>
<dbReference type="GO" id="GO:0000287">
    <property type="term" value="F:magnesium ion binding"/>
    <property type="evidence" value="ECO:0007669"/>
    <property type="project" value="UniProtKB-UniRule"/>
</dbReference>
<comment type="catalytic activity">
    <reaction evidence="1">
        <text>thiamine phosphate + ATP = thiamine diphosphate + ADP</text>
        <dbReference type="Rhea" id="RHEA:15913"/>
        <dbReference type="ChEBI" id="CHEBI:30616"/>
        <dbReference type="ChEBI" id="CHEBI:37575"/>
        <dbReference type="ChEBI" id="CHEBI:58937"/>
        <dbReference type="ChEBI" id="CHEBI:456216"/>
        <dbReference type="EC" id="2.7.4.16"/>
    </reaction>
</comment>
<dbReference type="SUPFAM" id="SSF55326">
    <property type="entry name" value="PurM N-terminal domain-like"/>
    <property type="match status" value="1"/>
</dbReference>
<dbReference type="Gene3D" id="3.30.1330.10">
    <property type="entry name" value="PurM-like, N-terminal domain"/>
    <property type="match status" value="1"/>
</dbReference>
<dbReference type="GO" id="GO:0009228">
    <property type="term" value="P:thiamine biosynthetic process"/>
    <property type="evidence" value="ECO:0007669"/>
    <property type="project" value="UniProtKB-KW"/>
</dbReference>
<feature type="binding site" evidence="1">
    <location>
        <position position="48"/>
    </location>
    <ligand>
        <name>Mg(2+)</name>
        <dbReference type="ChEBI" id="CHEBI:18420"/>
        <label>3</label>
    </ligand>
</feature>
<dbReference type="PIRSF" id="PIRSF005303">
    <property type="entry name" value="Thiam_monoph_kin"/>
    <property type="match status" value="1"/>
</dbReference>
<organism evidence="3 4">
    <name type="scientific">Corynebacterium lipophilum</name>
    <dbReference type="NCBI Taxonomy" id="2804918"/>
    <lineage>
        <taxon>Bacteria</taxon>
        <taxon>Bacillati</taxon>
        <taxon>Actinomycetota</taxon>
        <taxon>Actinomycetes</taxon>
        <taxon>Mycobacteriales</taxon>
        <taxon>Corynebacteriaceae</taxon>
        <taxon>Corynebacterium</taxon>
    </lineage>
</organism>
<keyword evidence="1 3" id="KW-0418">Kinase</keyword>
<name>A0AAW5HTJ3_9CORY</name>
<dbReference type="PANTHER" id="PTHR30270">
    <property type="entry name" value="THIAMINE-MONOPHOSPHATE KINASE"/>
    <property type="match status" value="1"/>
</dbReference>
<dbReference type="EC" id="2.7.4.16" evidence="1"/>
<reference evidence="3 4" key="1">
    <citation type="submission" date="2021-01" db="EMBL/GenBank/DDBJ databases">
        <title>Identification and Characterization of Corynebacterium sp.</title>
        <authorList>
            <person name="Luo Q."/>
            <person name="Qu P."/>
            <person name="Chen Q."/>
        </authorList>
    </citation>
    <scope>NUCLEOTIDE SEQUENCE [LARGE SCALE GENOMIC DNA]</scope>
    <source>
        <strain evidence="3 4">MC-18</strain>
    </source>
</reference>
<dbReference type="InterPro" id="IPR036676">
    <property type="entry name" value="PurM-like_C_sf"/>
</dbReference>
<keyword evidence="1" id="KW-0067">ATP-binding</keyword>
<dbReference type="Pfam" id="PF00586">
    <property type="entry name" value="AIRS"/>
    <property type="match status" value="1"/>
</dbReference>
<evidence type="ECO:0000313" key="3">
    <source>
        <dbReference type="EMBL" id="MCO6394833.1"/>
    </source>
</evidence>
<comment type="similarity">
    <text evidence="1">Belongs to the thiamine-monophosphate kinase family.</text>
</comment>
<feature type="binding site" evidence="1">
    <location>
        <position position="73"/>
    </location>
    <ligand>
        <name>substrate</name>
    </ligand>
</feature>
<protein>
    <recommendedName>
        <fullName evidence="1">Thiamine-monophosphate kinase</fullName>
        <shortName evidence="1">TMP kinase</shortName>
        <shortName evidence="1">Thiamine-phosphate kinase</shortName>
        <ecNumber evidence="1">2.7.4.16</ecNumber>
    </recommendedName>
</protein>
<evidence type="ECO:0000256" key="1">
    <source>
        <dbReference type="HAMAP-Rule" id="MF_02128"/>
    </source>
</evidence>
<dbReference type="InterPro" id="IPR036921">
    <property type="entry name" value="PurM-like_N_sf"/>
</dbReference>
<feature type="domain" description="PurM-like N-terminal" evidence="2">
    <location>
        <begin position="46"/>
        <end position="159"/>
    </location>
</feature>
<feature type="binding site" evidence="1">
    <location>
        <position position="95"/>
    </location>
    <ligand>
        <name>Mg(2+)</name>
        <dbReference type="ChEBI" id="CHEBI:18420"/>
        <label>4</label>
    </ligand>
</feature>
<dbReference type="SUPFAM" id="SSF56042">
    <property type="entry name" value="PurM C-terminal domain-like"/>
    <property type="match status" value="1"/>
</dbReference>
<feature type="binding site" evidence="1">
    <location>
        <position position="64"/>
    </location>
    <ligand>
        <name>Mg(2+)</name>
        <dbReference type="ChEBI" id="CHEBI:18420"/>
        <label>4</label>
    </ligand>
</feature>
<comment type="pathway">
    <text evidence="1">Cofactor biosynthesis; thiamine diphosphate biosynthesis; thiamine diphosphate from thiamine phosphate: step 1/1.</text>
</comment>
<dbReference type="AlphaFoldDB" id="A0AAW5HTJ3"/>
<evidence type="ECO:0000259" key="2">
    <source>
        <dbReference type="Pfam" id="PF00586"/>
    </source>
</evidence>
<feature type="binding site" evidence="1">
    <location>
        <position position="168"/>
    </location>
    <ligand>
        <name>ATP</name>
        <dbReference type="ChEBI" id="CHEBI:30616"/>
    </ligand>
</feature>
<dbReference type="InterPro" id="IPR006283">
    <property type="entry name" value="ThiL-like"/>
</dbReference>
<feature type="binding site" evidence="1">
    <location>
        <position position="237"/>
    </location>
    <ligand>
        <name>Mg(2+)</name>
        <dbReference type="ChEBI" id="CHEBI:18420"/>
        <label>5</label>
    </ligand>
</feature>
<dbReference type="PANTHER" id="PTHR30270:SF0">
    <property type="entry name" value="THIAMINE-MONOPHOSPHATE KINASE"/>
    <property type="match status" value="1"/>
</dbReference>
<dbReference type="Gene3D" id="3.90.650.10">
    <property type="entry name" value="PurM-like C-terminal domain"/>
    <property type="match status" value="1"/>
</dbReference>
<evidence type="ECO:0000313" key="4">
    <source>
        <dbReference type="Proteomes" id="UP001205920"/>
    </source>
</evidence>
<dbReference type="GO" id="GO:0009030">
    <property type="term" value="F:thiamine-phosphate kinase activity"/>
    <property type="evidence" value="ECO:0007669"/>
    <property type="project" value="UniProtKB-UniRule"/>
</dbReference>
<feature type="binding site" evidence="1">
    <location>
        <position position="95"/>
    </location>
    <ligand>
        <name>Mg(2+)</name>
        <dbReference type="ChEBI" id="CHEBI:18420"/>
        <label>2</label>
    </ligand>
</feature>
<accession>A0AAW5HTJ3</accession>
<keyword evidence="1" id="KW-0547">Nucleotide-binding</keyword>
<feature type="binding site" evidence="1">
    <location>
        <position position="66"/>
    </location>
    <ligand>
        <name>Mg(2+)</name>
        <dbReference type="ChEBI" id="CHEBI:18420"/>
        <label>1</label>
    </ligand>
</feature>
<keyword evidence="4" id="KW-1185">Reference proteome</keyword>
<dbReference type="NCBIfam" id="NF004351">
    <property type="entry name" value="PRK05731.1-4"/>
    <property type="match status" value="1"/>
</dbReference>
<feature type="binding site" evidence="1">
    <location>
        <position position="95"/>
    </location>
    <ligand>
        <name>Mg(2+)</name>
        <dbReference type="ChEBI" id="CHEBI:18420"/>
        <label>3</label>
    </ligand>
</feature>
<comment type="miscellaneous">
    <text evidence="1">Reaction mechanism of ThiL seems to utilize a direct, inline transfer of the gamma-phosphate of ATP to TMP rather than a phosphorylated enzyme intermediate.</text>
</comment>
<feature type="binding site" evidence="1">
    <location>
        <position position="66"/>
    </location>
    <ligand>
        <name>Mg(2+)</name>
        <dbReference type="ChEBI" id="CHEBI:18420"/>
        <label>2</label>
    </ligand>
</feature>
<feature type="binding site" evidence="1">
    <location>
        <position position="143"/>
    </location>
    <ligand>
        <name>Mg(2+)</name>
        <dbReference type="ChEBI" id="CHEBI:18420"/>
        <label>1</label>
    </ligand>
</feature>
<gene>
    <name evidence="1" type="primary">thiL</name>
    <name evidence="3" type="ORF">JMN37_07580</name>
</gene>
<keyword evidence="1" id="KW-0784">Thiamine biosynthesis</keyword>
<comment type="caution">
    <text evidence="3">The sequence shown here is derived from an EMBL/GenBank/DDBJ whole genome shotgun (WGS) entry which is preliminary data.</text>
</comment>